<feature type="compositionally biased region" description="Low complexity" evidence="1">
    <location>
        <begin position="228"/>
        <end position="237"/>
    </location>
</feature>
<evidence type="ECO:0000256" key="1">
    <source>
        <dbReference type="SAM" id="MobiDB-lite"/>
    </source>
</evidence>
<dbReference type="OrthoDB" id="562770at2759"/>
<dbReference type="PRINTS" id="PR01217">
    <property type="entry name" value="PRICHEXTENSN"/>
</dbReference>
<reference evidence="2" key="1">
    <citation type="journal article" date="2020" name="bioRxiv">
        <title>Comparative genomics of Chlamydomonas.</title>
        <authorList>
            <person name="Craig R.J."/>
            <person name="Hasan A.R."/>
            <person name="Ness R.W."/>
            <person name="Keightley P.D."/>
        </authorList>
    </citation>
    <scope>NUCLEOTIDE SEQUENCE</scope>
    <source>
        <strain evidence="2">CCAP 11/70</strain>
    </source>
</reference>
<feature type="compositionally biased region" description="Pro residues" evidence="1">
    <location>
        <begin position="217"/>
        <end position="227"/>
    </location>
</feature>
<comment type="caution">
    <text evidence="2">The sequence shown here is derived from an EMBL/GenBank/DDBJ whole genome shotgun (WGS) entry which is preliminary data.</text>
</comment>
<feature type="compositionally biased region" description="Pro residues" evidence="1">
    <location>
        <begin position="153"/>
        <end position="169"/>
    </location>
</feature>
<feature type="compositionally biased region" description="Pro residues" evidence="1">
    <location>
        <begin position="238"/>
        <end position="272"/>
    </location>
</feature>
<proteinExistence type="predicted"/>
<feature type="compositionally biased region" description="Basic residues" evidence="1">
    <location>
        <begin position="95"/>
        <end position="104"/>
    </location>
</feature>
<name>A0A836BR48_9CHLO</name>
<protein>
    <submittedName>
        <fullName evidence="2">Uncharacterized protein</fullName>
    </submittedName>
</protein>
<feature type="region of interest" description="Disordered" evidence="1">
    <location>
        <begin position="95"/>
        <end position="272"/>
    </location>
</feature>
<dbReference type="Proteomes" id="UP000612055">
    <property type="component" value="Unassembled WGS sequence"/>
</dbReference>
<evidence type="ECO:0000313" key="3">
    <source>
        <dbReference type="Proteomes" id="UP000612055"/>
    </source>
</evidence>
<feature type="compositionally biased region" description="Low complexity" evidence="1">
    <location>
        <begin position="170"/>
        <end position="183"/>
    </location>
</feature>
<gene>
    <name evidence="2" type="ORF">HYH03_015551</name>
</gene>
<dbReference type="AlphaFoldDB" id="A0A836BR48"/>
<feature type="compositionally biased region" description="Pro residues" evidence="1">
    <location>
        <begin position="184"/>
        <end position="207"/>
    </location>
</feature>
<feature type="region of interest" description="Disordered" evidence="1">
    <location>
        <begin position="71"/>
        <end position="90"/>
    </location>
</feature>
<keyword evidence="3" id="KW-1185">Reference proteome</keyword>
<feature type="compositionally biased region" description="Pro residues" evidence="1">
    <location>
        <begin position="105"/>
        <end position="139"/>
    </location>
</feature>
<organism evidence="2 3">
    <name type="scientific">Edaphochlamys debaryana</name>
    <dbReference type="NCBI Taxonomy" id="47281"/>
    <lineage>
        <taxon>Eukaryota</taxon>
        <taxon>Viridiplantae</taxon>
        <taxon>Chlorophyta</taxon>
        <taxon>core chlorophytes</taxon>
        <taxon>Chlorophyceae</taxon>
        <taxon>CS clade</taxon>
        <taxon>Chlamydomonadales</taxon>
        <taxon>Chlamydomonadales incertae sedis</taxon>
        <taxon>Edaphochlamys</taxon>
    </lineage>
</organism>
<sequence length="426" mass="42924">MAAGTQRVTIDLSGCKRGSISWACCRDTRCTAMGCNGWADSLTPDYTCDELSTVSYSVPLAMTSLPLQVHDGQVTGNEPSCSGNGLGPPRTVLRRQQRSLRKRPPPPSPPPPPPPSPPPPPPPSPPPPPPPSPPPPPPAQSSASASSSSPTQSPAPEPPASSPTEPTAPSPSQSSSPASSSSPTQPPAPEPPASSPAEPASPSPTQPSPSASSSSPAQPPAPEPPASSPTQPAATSPAQPPSPASSPPPPSPPPPSPPPPPPPSPPPPPPPSPPPPPWTPGMLVNGWNAEWISDVSMTGSNNWGTVFNVPAPSLTASVATTSVNYAYITRTPSSPLASGGFTASVAITTVPSGYAVKDVNLFLGYSYPKNSPGSWKPKPSTTALPPLSTSLTVTSSATLAVPNGGLTEGTLLYVALHYVSTKTCSG</sequence>
<dbReference type="EMBL" id="JAEHOE010000123">
    <property type="protein sequence ID" value="KAG2485742.1"/>
    <property type="molecule type" value="Genomic_DNA"/>
</dbReference>
<feature type="compositionally biased region" description="Low complexity" evidence="1">
    <location>
        <begin position="140"/>
        <end position="152"/>
    </location>
</feature>
<evidence type="ECO:0000313" key="2">
    <source>
        <dbReference type="EMBL" id="KAG2485742.1"/>
    </source>
</evidence>
<accession>A0A836BR48</accession>
<feature type="compositionally biased region" description="Polar residues" evidence="1">
    <location>
        <begin position="74"/>
        <end position="83"/>
    </location>
</feature>